<feature type="compositionally biased region" description="Acidic residues" evidence="1">
    <location>
        <begin position="481"/>
        <end position="494"/>
    </location>
</feature>
<dbReference type="InParanoid" id="A0A6I9SX68"/>
<dbReference type="OrthoDB" id="913872at2759"/>
<dbReference type="Proteomes" id="UP000504604">
    <property type="component" value="Linkage group LG4"/>
</dbReference>
<keyword evidence="2" id="KW-1185">Reference proteome</keyword>
<evidence type="ECO:0000313" key="3">
    <source>
        <dbReference type="RefSeq" id="XP_011075310.1"/>
    </source>
</evidence>
<evidence type="ECO:0000313" key="2">
    <source>
        <dbReference type="Proteomes" id="UP000504604"/>
    </source>
</evidence>
<dbReference type="RefSeq" id="XP_011075310.1">
    <property type="nucleotide sequence ID" value="XM_011077008.1"/>
</dbReference>
<dbReference type="Gene3D" id="3.60.10.10">
    <property type="entry name" value="Endonuclease/exonuclease/phosphatase"/>
    <property type="match status" value="1"/>
</dbReference>
<dbReference type="KEGG" id="sind:105159809"/>
<dbReference type="SUPFAM" id="SSF56219">
    <property type="entry name" value="DNase I-like"/>
    <property type="match status" value="1"/>
</dbReference>
<evidence type="ECO:0000256" key="1">
    <source>
        <dbReference type="SAM" id="MobiDB-lite"/>
    </source>
</evidence>
<sequence length="503" mass="57894">MLNIAMWNVRGLNKRDHQLALKDMVSEYRLHFLAWDENLIDVHILSMREQFIHYCVTNRVDDEPVFITVTYGASEVIAHLSLWTTLETLVEQYTNIPWLVGGDFNAVRDLNEVCGISGDIRMAMDEFNTDIQEARLMSLPMQGEWYTWHNCSTSTRSLWKRLDRFLINDRWLAKFPMSFYHSLTPRTSDHSPLVIHGDTQQQHGGMFRFDNYLALSSDFIPSMQNIWQHKMVGVLMQHKMVGVPMFAVTRKMKALKLIFRTLKRNKGDLTLNVHLAKGFLDEAQNLVSSDRQNELYLCLEHCCRIVYAKAAKLEQIMLQQRAKMQWMKDGDQCSKVFFRKIAQRRVTSRILQINDENGTTHTEQGEVALEFLAYYQNLLGGTRRRVPMDIRYLRLWARHIITDEEAAHLLLPFSPDDVKQAVFDIAEDNAPGPDDFSSGFFKAAWLVVRSYKGGVGIFCCGETSSTPKKSHTLALATTTTADDEGGAPADEEEKDGDRRRPKT</sequence>
<dbReference type="PANTHER" id="PTHR33710:SF71">
    <property type="entry name" value="ENDONUCLEASE_EXONUCLEASE_PHOSPHATASE DOMAIN-CONTAINING PROTEIN"/>
    <property type="match status" value="1"/>
</dbReference>
<feature type="region of interest" description="Disordered" evidence="1">
    <location>
        <begin position="477"/>
        <end position="503"/>
    </location>
</feature>
<accession>A0A6I9SX68</accession>
<proteinExistence type="predicted"/>
<dbReference type="GeneID" id="105159809"/>
<gene>
    <name evidence="3" type="primary">LOC105159809</name>
</gene>
<dbReference type="InterPro" id="IPR036691">
    <property type="entry name" value="Endo/exonu/phosph_ase_sf"/>
</dbReference>
<dbReference type="PANTHER" id="PTHR33710">
    <property type="entry name" value="BNAC02G09200D PROTEIN"/>
    <property type="match status" value="1"/>
</dbReference>
<name>A0A6I9SX68_SESIN</name>
<organism evidence="2 3">
    <name type="scientific">Sesamum indicum</name>
    <name type="common">Oriental sesame</name>
    <name type="synonym">Sesamum orientale</name>
    <dbReference type="NCBI Taxonomy" id="4182"/>
    <lineage>
        <taxon>Eukaryota</taxon>
        <taxon>Viridiplantae</taxon>
        <taxon>Streptophyta</taxon>
        <taxon>Embryophyta</taxon>
        <taxon>Tracheophyta</taxon>
        <taxon>Spermatophyta</taxon>
        <taxon>Magnoliopsida</taxon>
        <taxon>eudicotyledons</taxon>
        <taxon>Gunneridae</taxon>
        <taxon>Pentapetalae</taxon>
        <taxon>asterids</taxon>
        <taxon>lamiids</taxon>
        <taxon>Lamiales</taxon>
        <taxon>Pedaliaceae</taxon>
        <taxon>Sesamum</taxon>
    </lineage>
</organism>
<protein>
    <submittedName>
        <fullName evidence="3">Uncharacterized protein LOC105159809</fullName>
    </submittedName>
</protein>
<dbReference type="AlphaFoldDB" id="A0A6I9SX68"/>
<reference evidence="3" key="1">
    <citation type="submission" date="2025-08" db="UniProtKB">
        <authorList>
            <consortium name="RefSeq"/>
        </authorList>
    </citation>
    <scope>IDENTIFICATION</scope>
</reference>